<evidence type="ECO:0000259" key="10">
    <source>
        <dbReference type="Pfam" id="PF01545"/>
    </source>
</evidence>
<dbReference type="EMBL" id="MCFC01000023">
    <property type="protein sequence ID" value="ORY29792.1"/>
    <property type="molecule type" value="Genomic_DNA"/>
</dbReference>
<dbReference type="InParanoid" id="A0A1Y2B4M7"/>
<keyword evidence="4 9" id="KW-0812">Transmembrane</keyword>
<feature type="transmembrane region" description="Helical" evidence="9">
    <location>
        <begin position="218"/>
        <end position="239"/>
    </location>
</feature>
<dbReference type="AlphaFoldDB" id="A0A1Y2B4M7"/>
<dbReference type="OrthoDB" id="78669at2759"/>
<keyword evidence="12" id="KW-1185">Reference proteome</keyword>
<dbReference type="GO" id="GO:0016020">
    <property type="term" value="C:membrane"/>
    <property type="evidence" value="ECO:0007669"/>
    <property type="project" value="UniProtKB-SubCell"/>
</dbReference>
<dbReference type="GO" id="GO:0005385">
    <property type="term" value="F:zinc ion transmembrane transporter activity"/>
    <property type="evidence" value="ECO:0007669"/>
    <property type="project" value="InterPro"/>
</dbReference>
<feature type="compositionally biased region" description="Basic and acidic residues" evidence="8">
    <location>
        <begin position="600"/>
        <end position="625"/>
    </location>
</feature>
<feature type="transmembrane region" description="Helical" evidence="9">
    <location>
        <begin position="280"/>
        <end position="298"/>
    </location>
</feature>
<dbReference type="InterPro" id="IPR027469">
    <property type="entry name" value="Cation_efflux_TMD_sf"/>
</dbReference>
<accession>A0A1Y2B4M7</accession>
<dbReference type="NCBIfam" id="TIGR01297">
    <property type="entry name" value="CDF"/>
    <property type="match status" value="2"/>
</dbReference>
<keyword evidence="7 9" id="KW-0472">Membrane</keyword>
<feature type="transmembrane region" description="Helical" evidence="9">
    <location>
        <begin position="176"/>
        <end position="198"/>
    </location>
</feature>
<feature type="transmembrane region" description="Helical" evidence="9">
    <location>
        <begin position="305"/>
        <end position="322"/>
    </location>
</feature>
<evidence type="ECO:0000256" key="5">
    <source>
        <dbReference type="ARBA" id="ARBA00022989"/>
    </source>
</evidence>
<evidence type="ECO:0000256" key="3">
    <source>
        <dbReference type="ARBA" id="ARBA00022448"/>
    </source>
</evidence>
<name>A0A1Y2B4M7_9TREE</name>
<proteinExistence type="inferred from homology"/>
<evidence type="ECO:0000256" key="1">
    <source>
        <dbReference type="ARBA" id="ARBA00004141"/>
    </source>
</evidence>
<feature type="transmembrane region" description="Helical" evidence="9">
    <location>
        <begin position="718"/>
        <end position="736"/>
    </location>
</feature>
<dbReference type="PANTHER" id="PTHR45755">
    <property type="match status" value="1"/>
</dbReference>
<feature type="transmembrane region" description="Helical" evidence="9">
    <location>
        <begin position="148"/>
        <end position="169"/>
    </location>
</feature>
<feature type="region of interest" description="Disordered" evidence="8">
    <location>
        <begin position="563"/>
        <end position="681"/>
    </location>
</feature>
<feature type="transmembrane region" description="Helical" evidence="9">
    <location>
        <begin position="402"/>
        <end position="421"/>
    </location>
</feature>
<sequence>MQAAPTPLHRTSFPVPVDHRRVERPIASGSSSRRSIKTSRLLFAALATTASKTWVLNSDANSTGGIGWVLLGFCCGRVVVDVKERWSDRKGKKREVVQDGLKGTLRVTAAVLLSVQLIAFVLSLQSLGPLRTLVLLCFMKVIPHTRPTTLSSLLPLLPISTSLVTALWLQWTVSGLLSLIPPIILLGVSFVNGNPMLLALATKKPYQKLDDAGSRYRLSLDGAIATAISVFILWLAGIISNPFPTTHGHHTHLFPCILAAAIAQYLPIPSSFHSSPLSTSWGRLVILTSVFTLQFFALPPRPNRFDALAILPLALISDLFIGESVNTHGRRASDLASAISSSVGWSAMLLVPAAWRPHLRTILNTPSSSRIFYFLLLNLAYMGVQMGYGVLTNSLGLISDAIHMLFDCLGIGMGLWASVMATWKPDGRYTFGYSRVETLSGFANGCFLILISIFIMFEAIQRVIDPPEMDTHQLLLVSTIGLLINLFGMWATGGHHHHGHSHGHDHGHSHSLPVNDKKVDHRIDDGHGHHSHSDSNSHIHAQADLQVRRRSSGLFNSIGALQHEHEHHSQHDHKHHSQHDSEPCFDPRHDHASHLHSHTHSRDPYDTQKSDYHDHGQPNHHEHSHHEHSHHEHSHHDDSHNEHHDYHDHHERNGHSISHEIADHHDHSNGHSAHHHHHHSHNMRGVFLHVMADTLGSVGVIVSTILIKFTGWTGFDPIASLFIAALIMASVIPLVVDAGKILCLDVGAEMETEIRGALAELSSIDGLANYGAPRFWPRCEGELVGSIHIHLAPSAADHDPSRFSHTPFKSRQPTIYANAEKVVSRVEKVLKGRIRGLEELVIQVEGCEEKSFCSCMTSVR</sequence>
<feature type="transmembrane region" description="Helical" evidence="9">
    <location>
        <begin position="342"/>
        <end position="359"/>
    </location>
</feature>
<feature type="transmembrane region" description="Helical" evidence="9">
    <location>
        <begin position="103"/>
        <end position="128"/>
    </location>
</feature>
<evidence type="ECO:0000256" key="9">
    <source>
        <dbReference type="SAM" id="Phobius"/>
    </source>
</evidence>
<dbReference type="InterPro" id="IPR058533">
    <property type="entry name" value="Cation_efflux_TM"/>
</dbReference>
<feature type="transmembrane region" description="Helical" evidence="9">
    <location>
        <begin position="442"/>
        <end position="460"/>
    </location>
</feature>
<feature type="transmembrane region" description="Helical" evidence="9">
    <location>
        <begin position="472"/>
        <end position="491"/>
    </location>
</feature>
<dbReference type="GO" id="GO:0006882">
    <property type="term" value="P:intracellular zinc ion homeostasis"/>
    <property type="evidence" value="ECO:0007669"/>
    <property type="project" value="InterPro"/>
</dbReference>
<keyword evidence="6" id="KW-0406">Ion transport</keyword>
<dbReference type="Proteomes" id="UP000193986">
    <property type="component" value="Unassembled WGS sequence"/>
</dbReference>
<evidence type="ECO:0000256" key="2">
    <source>
        <dbReference type="ARBA" id="ARBA00008873"/>
    </source>
</evidence>
<dbReference type="STRING" id="71784.A0A1Y2B4M7"/>
<dbReference type="GO" id="GO:1904257">
    <property type="term" value="P:zinc ion import into Golgi lumen"/>
    <property type="evidence" value="ECO:0007669"/>
    <property type="project" value="TreeGrafter"/>
</dbReference>
<comment type="similarity">
    <text evidence="2">Belongs to the cation diffusion facilitator (CDF) transporter (TC 2.A.4) family. SLC30A subfamily.</text>
</comment>
<feature type="region of interest" description="Disordered" evidence="8">
    <location>
        <begin position="497"/>
        <end position="538"/>
    </location>
</feature>
<evidence type="ECO:0000256" key="8">
    <source>
        <dbReference type="SAM" id="MobiDB-lite"/>
    </source>
</evidence>
<gene>
    <name evidence="11" type="ORF">BCR39DRAFT_531045</name>
</gene>
<evidence type="ECO:0000256" key="6">
    <source>
        <dbReference type="ARBA" id="ARBA00023065"/>
    </source>
</evidence>
<feature type="compositionally biased region" description="Basic and acidic residues" evidence="8">
    <location>
        <begin position="634"/>
        <end position="669"/>
    </location>
</feature>
<dbReference type="InterPro" id="IPR045316">
    <property type="entry name" value="Msc2-like"/>
</dbReference>
<feature type="transmembrane region" description="Helical" evidence="9">
    <location>
        <begin position="686"/>
        <end position="706"/>
    </location>
</feature>
<dbReference type="FunFam" id="1.20.1510.10:FF:000033">
    <property type="entry name" value="Unplaced genomic scaffold supercont1.9, whole genome shotgun sequence"/>
    <property type="match status" value="1"/>
</dbReference>
<feature type="compositionally biased region" description="Basic and acidic residues" evidence="8">
    <location>
        <begin position="578"/>
        <end position="593"/>
    </location>
</feature>
<evidence type="ECO:0000313" key="11">
    <source>
        <dbReference type="EMBL" id="ORY29792.1"/>
    </source>
</evidence>
<feature type="domain" description="Cation efflux protein transmembrane" evidence="10">
    <location>
        <begin position="371"/>
        <end position="501"/>
    </location>
</feature>
<dbReference type="Pfam" id="PF01545">
    <property type="entry name" value="Cation_efflux"/>
    <property type="match status" value="2"/>
</dbReference>
<dbReference type="SUPFAM" id="SSF161111">
    <property type="entry name" value="Cation efflux protein transmembrane domain-like"/>
    <property type="match status" value="1"/>
</dbReference>
<dbReference type="InterPro" id="IPR002524">
    <property type="entry name" value="Cation_efflux"/>
</dbReference>
<feature type="compositionally biased region" description="Basic residues" evidence="8">
    <location>
        <begin position="672"/>
        <end position="681"/>
    </location>
</feature>
<protein>
    <submittedName>
        <fullName evidence="11">Cation efflux family-domain-containing protein</fullName>
    </submittedName>
</protein>
<reference evidence="11 12" key="1">
    <citation type="submission" date="2016-07" db="EMBL/GenBank/DDBJ databases">
        <title>Pervasive Adenine N6-methylation of Active Genes in Fungi.</title>
        <authorList>
            <consortium name="DOE Joint Genome Institute"/>
            <person name="Mondo S.J."/>
            <person name="Dannebaum R.O."/>
            <person name="Kuo R.C."/>
            <person name="Labutti K."/>
            <person name="Haridas S."/>
            <person name="Kuo A."/>
            <person name="Salamov A."/>
            <person name="Ahrendt S.R."/>
            <person name="Lipzen A."/>
            <person name="Sullivan W."/>
            <person name="Andreopoulos W.B."/>
            <person name="Clum A."/>
            <person name="Lindquist E."/>
            <person name="Daum C."/>
            <person name="Ramamoorthy G.K."/>
            <person name="Gryganskyi A."/>
            <person name="Culley D."/>
            <person name="Magnuson J.K."/>
            <person name="James T.Y."/>
            <person name="O'Malley M.A."/>
            <person name="Stajich J.E."/>
            <person name="Spatafora J.W."/>
            <person name="Visel A."/>
            <person name="Grigoriev I.V."/>
        </authorList>
    </citation>
    <scope>NUCLEOTIDE SEQUENCE [LARGE SCALE GENOMIC DNA]</scope>
    <source>
        <strain evidence="11 12">68-887.2</strain>
    </source>
</reference>
<feature type="compositionally biased region" description="Basic and acidic residues" evidence="8">
    <location>
        <begin position="515"/>
        <end position="537"/>
    </location>
</feature>
<dbReference type="Gene3D" id="1.20.1510.10">
    <property type="entry name" value="Cation efflux protein transmembrane domain"/>
    <property type="match status" value="2"/>
</dbReference>
<keyword evidence="5 9" id="KW-1133">Transmembrane helix</keyword>
<dbReference type="PANTHER" id="PTHR45755:SF4">
    <property type="entry name" value="ZINC TRANSPORTER 7"/>
    <property type="match status" value="1"/>
</dbReference>
<evidence type="ECO:0000256" key="4">
    <source>
        <dbReference type="ARBA" id="ARBA00022692"/>
    </source>
</evidence>
<feature type="domain" description="Cation efflux protein transmembrane" evidence="10">
    <location>
        <begin position="675"/>
        <end position="743"/>
    </location>
</feature>
<evidence type="ECO:0000256" key="7">
    <source>
        <dbReference type="ARBA" id="ARBA00023136"/>
    </source>
</evidence>
<comment type="caution">
    <text evidence="11">The sequence shown here is derived from an EMBL/GenBank/DDBJ whole genome shotgun (WGS) entry which is preliminary data.</text>
</comment>
<comment type="subcellular location">
    <subcellularLocation>
        <location evidence="1">Membrane</location>
        <topology evidence="1">Multi-pass membrane protein</topology>
    </subcellularLocation>
</comment>
<evidence type="ECO:0000313" key="12">
    <source>
        <dbReference type="Proteomes" id="UP000193986"/>
    </source>
</evidence>
<dbReference type="GO" id="GO:0005794">
    <property type="term" value="C:Golgi apparatus"/>
    <property type="evidence" value="ECO:0007669"/>
    <property type="project" value="TreeGrafter"/>
</dbReference>
<organism evidence="11 12">
    <name type="scientific">Naematelia encephala</name>
    <dbReference type="NCBI Taxonomy" id="71784"/>
    <lineage>
        <taxon>Eukaryota</taxon>
        <taxon>Fungi</taxon>
        <taxon>Dikarya</taxon>
        <taxon>Basidiomycota</taxon>
        <taxon>Agaricomycotina</taxon>
        <taxon>Tremellomycetes</taxon>
        <taxon>Tremellales</taxon>
        <taxon>Naemateliaceae</taxon>
        <taxon>Naematelia</taxon>
    </lineage>
</organism>
<feature type="transmembrane region" description="Helical" evidence="9">
    <location>
        <begin position="371"/>
        <end position="390"/>
    </location>
</feature>
<keyword evidence="3" id="KW-0813">Transport</keyword>
<dbReference type="GO" id="GO:0031410">
    <property type="term" value="C:cytoplasmic vesicle"/>
    <property type="evidence" value="ECO:0007669"/>
    <property type="project" value="TreeGrafter"/>
</dbReference>